<reference evidence="1 2" key="1">
    <citation type="journal article" date="2019" name="Int. J. Syst. Evol. Microbiol.">
        <title>The Global Catalogue of Microorganisms (GCM) 10K type strain sequencing project: providing services to taxonomists for standard genome sequencing and annotation.</title>
        <authorList>
            <consortium name="The Broad Institute Genomics Platform"/>
            <consortium name="The Broad Institute Genome Sequencing Center for Infectious Disease"/>
            <person name="Wu L."/>
            <person name="Ma J."/>
        </authorList>
    </citation>
    <scope>NUCLEOTIDE SEQUENCE [LARGE SCALE GENOMIC DNA]</scope>
    <source>
        <strain evidence="1 2">JCM 10649</strain>
    </source>
</reference>
<evidence type="ECO:0000313" key="1">
    <source>
        <dbReference type="EMBL" id="GAA0464318.1"/>
    </source>
</evidence>
<comment type="caution">
    <text evidence="1">The sequence shown here is derived from an EMBL/GenBank/DDBJ whole genome shotgun (WGS) entry which is preliminary data.</text>
</comment>
<dbReference type="RefSeq" id="WP_344090103.1">
    <property type="nucleotide sequence ID" value="NZ_BAAAHB010000026.1"/>
</dbReference>
<proteinExistence type="predicted"/>
<accession>A0ABN1A054</accession>
<name>A0ABN1A054_9ACTN</name>
<dbReference type="EMBL" id="BAAAHB010000026">
    <property type="protein sequence ID" value="GAA0464318.1"/>
    <property type="molecule type" value="Genomic_DNA"/>
</dbReference>
<protein>
    <submittedName>
        <fullName evidence="1">Uncharacterized protein</fullName>
    </submittedName>
</protein>
<keyword evidence="2" id="KW-1185">Reference proteome</keyword>
<sequence>MFKALRTLAVRRPSRIPLQNVDLHTLYNLRMPNGDYAPGRLLETHRLWERRWDDGIPYVSAETRPSRTEQRVVGLLAVADRTVGAGRADHLEALRQVPQLVLVDDPNAARQGLITFQEEMSHLGPERQLGHLVLQPRTFMRTITVIDPHRIRPLTTGRRKDRSS</sequence>
<gene>
    <name evidence="1" type="ORF">GCM10009544_28340</name>
</gene>
<evidence type="ECO:0000313" key="2">
    <source>
        <dbReference type="Proteomes" id="UP001499895"/>
    </source>
</evidence>
<dbReference type="Proteomes" id="UP001499895">
    <property type="component" value="Unassembled WGS sequence"/>
</dbReference>
<organism evidence="1 2">
    <name type="scientific">Streptomyces stramineus</name>
    <dbReference type="NCBI Taxonomy" id="173861"/>
    <lineage>
        <taxon>Bacteria</taxon>
        <taxon>Bacillati</taxon>
        <taxon>Actinomycetota</taxon>
        <taxon>Actinomycetes</taxon>
        <taxon>Kitasatosporales</taxon>
        <taxon>Streptomycetaceae</taxon>
        <taxon>Streptomyces</taxon>
    </lineage>
</organism>